<evidence type="ECO:0000313" key="2">
    <source>
        <dbReference type="Proteomes" id="UP000316612"/>
    </source>
</evidence>
<dbReference type="Proteomes" id="UP000316612">
    <property type="component" value="Unassembled WGS sequence"/>
</dbReference>
<reference evidence="1 2" key="1">
    <citation type="submission" date="2019-06" db="EMBL/GenBank/DDBJ databases">
        <title>Whole genome shotgun sequence of Glutamicibacter uratoxydans NBRC 15515.</title>
        <authorList>
            <person name="Hosoyama A."/>
            <person name="Uohara A."/>
            <person name="Ohji S."/>
            <person name="Ichikawa N."/>
        </authorList>
    </citation>
    <scope>NUCLEOTIDE SEQUENCE [LARGE SCALE GENOMIC DNA]</scope>
    <source>
        <strain evidence="1 2">NBRC 15515</strain>
    </source>
</reference>
<sequence length="70" mass="7293">MAHSEGLVPPQPAERGLHCFTALFHGPDSQPKFAALFQLGAQDLKALAVFGVIDLAAGVAFTQHPLGAGR</sequence>
<dbReference type="EMBL" id="BJNY01000005">
    <property type="protein sequence ID" value="GED05428.1"/>
    <property type="molecule type" value="Genomic_DNA"/>
</dbReference>
<gene>
    <name evidence="1" type="ORF">AUR04nite_09600</name>
</gene>
<keyword evidence="2" id="KW-1185">Reference proteome</keyword>
<evidence type="ECO:0000313" key="1">
    <source>
        <dbReference type="EMBL" id="GED05428.1"/>
    </source>
</evidence>
<dbReference type="AlphaFoldDB" id="A0A4Y4DPY0"/>
<accession>A0A4Y4DPY0</accession>
<proteinExistence type="predicted"/>
<comment type="caution">
    <text evidence="1">The sequence shown here is derived from an EMBL/GenBank/DDBJ whole genome shotgun (WGS) entry which is preliminary data.</text>
</comment>
<protein>
    <submittedName>
        <fullName evidence="1">Uncharacterized protein</fullName>
    </submittedName>
</protein>
<name>A0A4Y4DPY0_GLUUR</name>
<organism evidence="1 2">
    <name type="scientific">Glutamicibacter uratoxydans</name>
    <name type="common">Arthrobacter uratoxydans</name>
    <dbReference type="NCBI Taxonomy" id="43667"/>
    <lineage>
        <taxon>Bacteria</taxon>
        <taxon>Bacillati</taxon>
        <taxon>Actinomycetota</taxon>
        <taxon>Actinomycetes</taxon>
        <taxon>Micrococcales</taxon>
        <taxon>Micrococcaceae</taxon>
        <taxon>Glutamicibacter</taxon>
    </lineage>
</organism>